<dbReference type="EMBL" id="CP058496">
    <property type="protein sequence ID" value="WHO15653.1"/>
    <property type="molecule type" value="Genomic_DNA"/>
</dbReference>
<evidence type="ECO:0000256" key="2">
    <source>
        <dbReference type="ARBA" id="ARBA00022487"/>
    </source>
</evidence>
<evidence type="ECO:0000313" key="6">
    <source>
        <dbReference type="Proteomes" id="UP000233776"/>
    </source>
</evidence>
<evidence type="ECO:0000256" key="1">
    <source>
        <dbReference type="ARBA" id="ARBA00006989"/>
    </source>
</evidence>
<evidence type="ECO:0000259" key="3">
    <source>
        <dbReference type="Pfam" id="PF00561"/>
    </source>
</evidence>
<protein>
    <submittedName>
        <fullName evidence="5">Alpha/beta hydrolase</fullName>
    </submittedName>
    <submittedName>
        <fullName evidence="4">Esterase/lipase 3</fullName>
    </submittedName>
</protein>
<proteinExistence type="inferred from homology"/>
<dbReference type="EMBL" id="LT578453">
    <property type="protein sequence ID" value="SBO45923.1"/>
    <property type="molecule type" value="Genomic_DNA"/>
</dbReference>
<dbReference type="InterPro" id="IPR029058">
    <property type="entry name" value="AB_hydrolase_fold"/>
</dbReference>
<evidence type="ECO:0000313" key="7">
    <source>
        <dbReference type="Proteomes" id="UP000596039"/>
    </source>
</evidence>
<dbReference type="GO" id="GO:0016020">
    <property type="term" value="C:membrane"/>
    <property type="evidence" value="ECO:0007669"/>
    <property type="project" value="TreeGrafter"/>
</dbReference>
<dbReference type="PANTHER" id="PTHR43798:SF33">
    <property type="entry name" value="HYDROLASE, PUTATIVE (AFU_ORTHOLOGUE AFUA_2G14860)-RELATED"/>
    <property type="match status" value="1"/>
</dbReference>
<feature type="domain" description="AB hydrolase-1" evidence="3">
    <location>
        <begin position="23"/>
        <end position="252"/>
    </location>
</feature>
<name>A0A2N8U1M7_MYCBV</name>
<dbReference type="Proteomes" id="UP000596039">
    <property type="component" value="Chromosome"/>
</dbReference>
<dbReference type="PANTHER" id="PTHR43798">
    <property type="entry name" value="MONOACYLGLYCEROL LIPASE"/>
    <property type="match status" value="1"/>
</dbReference>
<dbReference type="Gene3D" id="3.40.50.1820">
    <property type="entry name" value="alpha/beta hydrolase"/>
    <property type="match status" value="1"/>
</dbReference>
<dbReference type="InterPro" id="IPR050266">
    <property type="entry name" value="AB_hydrolase_sf"/>
</dbReference>
<evidence type="ECO:0000313" key="4">
    <source>
        <dbReference type="EMBL" id="SBO45923.1"/>
    </source>
</evidence>
<comment type="similarity">
    <text evidence="1">Belongs to the lipase/esterase LIP3/BchO family.</text>
</comment>
<dbReference type="AlphaFoldDB" id="A0A2N8U1M7"/>
<accession>A0A2N8U1M7</accession>
<reference evidence="4 6" key="1">
    <citation type="submission" date="2016-06" db="EMBL/GenBank/DDBJ databases">
        <authorList>
            <person name="Kjaerup R.B."/>
            <person name="Dalgaard T.S."/>
            <person name="Juul-Madsen H.R."/>
        </authorList>
    </citation>
    <scope>NUCLEOTIDE SEQUENCE [LARGE SCALE GENOMIC DNA]</scope>
    <source>
        <strain evidence="4">JF4278</strain>
    </source>
</reference>
<keyword evidence="5" id="KW-0378">Hydrolase</keyword>
<dbReference type="Pfam" id="PF00561">
    <property type="entry name" value="Abhydrolase_1"/>
    <property type="match status" value="1"/>
</dbReference>
<reference evidence="5" key="3">
    <citation type="submission" date="2021-04" db="EMBL/GenBank/DDBJ databases">
        <authorList>
            <person name="Vereecke N."/>
            <person name="Bokma J."/>
        </authorList>
    </citation>
    <scope>NUCLEOTIDE SEQUENCE</scope>
    <source>
        <strain evidence="5">Mb222</strain>
    </source>
</reference>
<dbReference type="InterPro" id="IPR000073">
    <property type="entry name" value="AB_hydrolase_1"/>
</dbReference>
<sequence length="266" mass="31374">MSKSEIIYDYSYYFKDNNSEQNIIFCHGFNSKYTALELFPSQHQKFNYYALQFPGSNLTKPVKNHKISVIYYAKLLIEFITKNNIKNITLIGKSMGAATAVLAYKTRPELFKRLILITPINKTQLNLEVWKDKKYLPSNFEEYLNNFIPLIYYNWESLQNDSNWVSTAKLKFNTNYYNNEWVKTLDKELTSNKIHNEIEQAYLLVKIPTLIVLADSDELIDCEMSKIYFNKIIPNAKIEVIKDSAHMVYKEKSYLLNNIIEKFINE</sequence>
<dbReference type="RefSeq" id="WP_075271077.1">
    <property type="nucleotide sequence ID" value="NZ_CP022587.1"/>
</dbReference>
<dbReference type="GO" id="GO:0052689">
    <property type="term" value="F:carboxylic ester hydrolase activity"/>
    <property type="evidence" value="ECO:0007669"/>
    <property type="project" value="UniProtKB-KW"/>
</dbReference>
<gene>
    <name evidence="5" type="ORF">HYD69_00790</name>
    <name evidence="4" type="ORF">MBOVJF4278_00135</name>
</gene>
<dbReference type="Proteomes" id="UP000233776">
    <property type="component" value="Chromosome I"/>
</dbReference>
<reference evidence="5 7" key="2">
    <citation type="journal article" date="2020" name="Vet. Res.">
        <title>Phylogenomic analysis of Mycoplasma bovis from Belgian veal, dairy and beef herds.</title>
        <authorList>
            <person name="Bokma J."/>
            <person name="Vereecke N."/>
            <person name="De Bleecker K."/>
            <person name="Callens J."/>
            <person name="Ribbens S."/>
            <person name="Nauwynck H."/>
            <person name="Haesebrouck F."/>
            <person name="Theuns S."/>
            <person name="Boyen F."/>
            <person name="Pardon B."/>
        </authorList>
    </citation>
    <scope>NUCLEOTIDE SEQUENCE [LARGE SCALE GENOMIC DNA]</scope>
    <source>
        <strain evidence="5 7">Mb222</strain>
    </source>
</reference>
<keyword evidence="7" id="KW-1185">Reference proteome</keyword>
<keyword evidence="2" id="KW-0719">Serine esterase</keyword>
<dbReference type="SUPFAM" id="SSF53474">
    <property type="entry name" value="alpha/beta-Hydrolases"/>
    <property type="match status" value="1"/>
</dbReference>
<organism evidence="4 6">
    <name type="scientific">Mycoplasmopsis bovis</name>
    <name type="common">Mycoplasma bovis</name>
    <dbReference type="NCBI Taxonomy" id="28903"/>
    <lineage>
        <taxon>Bacteria</taxon>
        <taxon>Bacillati</taxon>
        <taxon>Mycoplasmatota</taxon>
        <taxon>Mycoplasmoidales</taxon>
        <taxon>Metamycoplasmataceae</taxon>
        <taxon>Mycoplasmopsis</taxon>
    </lineage>
</organism>
<evidence type="ECO:0000313" key="5">
    <source>
        <dbReference type="EMBL" id="WHO15653.1"/>
    </source>
</evidence>